<dbReference type="EC" id="3.1.4.58" evidence="2"/>
<reference evidence="4" key="1">
    <citation type="submission" date="2016-10" db="EMBL/GenBank/DDBJ databases">
        <authorList>
            <person name="Varghese N."/>
            <person name="Submissions S."/>
        </authorList>
    </citation>
    <scope>NUCLEOTIDE SEQUENCE [LARGE SCALE GENOMIC DNA]</scope>
    <source>
        <strain evidence="4">CGMCC 1.6981</strain>
    </source>
</reference>
<dbReference type="Gene3D" id="3.90.1140.10">
    <property type="entry name" value="Cyclic phosphodiesterase"/>
    <property type="match status" value="1"/>
</dbReference>
<comment type="similarity">
    <text evidence="2">Belongs to the 2H phosphoesterase superfamily. ThpR family.</text>
</comment>
<dbReference type="GO" id="GO:0016874">
    <property type="term" value="F:ligase activity"/>
    <property type="evidence" value="ECO:0007669"/>
    <property type="project" value="UniProtKB-KW"/>
</dbReference>
<dbReference type="InterPro" id="IPR004175">
    <property type="entry name" value="RNA_CPDase"/>
</dbReference>
<evidence type="ECO:0000313" key="4">
    <source>
        <dbReference type="Proteomes" id="UP000198693"/>
    </source>
</evidence>
<dbReference type="HAMAP" id="MF_01940">
    <property type="entry name" value="RNA_CPDase"/>
    <property type="match status" value="1"/>
</dbReference>
<dbReference type="Pfam" id="PF13563">
    <property type="entry name" value="2_5_RNA_ligase2"/>
    <property type="match status" value="1"/>
</dbReference>
<dbReference type="InterPro" id="IPR009097">
    <property type="entry name" value="Cyclic_Pdiesterase"/>
</dbReference>
<comment type="function">
    <text evidence="2">Hydrolyzes RNA 2',3'-cyclic phosphodiester to an RNA 2'-phosphomonoester.</text>
</comment>
<dbReference type="GO" id="GO:0008664">
    <property type="term" value="F:RNA 2',3'-cyclic 3'-phosphodiesterase activity"/>
    <property type="evidence" value="ECO:0007669"/>
    <property type="project" value="UniProtKB-EC"/>
</dbReference>
<dbReference type="Proteomes" id="UP000198693">
    <property type="component" value="Unassembled WGS sequence"/>
</dbReference>
<keyword evidence="4" id="KW-1185">Reference proteome</keyword>
<feature type="short sequence motif" description="HXTX 1" evidence="2">
    <location>
        <begin position="39"/>
        <end position="42"/>
    </location>
</feature>
<dbReference type="NCBIfam" id="TIGR02258">
    <property type="entry name" value="2_5_ligase"/>
    <property type="match status" value="1"/>
</dbReference>
<feature type="active site" description="Proton donor" evidence="2">
    <location>
        <position position="39"/>
    </location>
</feature>
<dbReference type="PANTHER" id="PTHR35561">
    <property type="entry name" value="RNA 2',3'-CYCLIC PHOSPHODIESTERASE"/>
    <property type="match status" value="1"/>
</dbReference>
<comment type="catalytic activity">
    <reaction evidence="2">
        <text>a 3'-end 2',3'-cyclophospho-ribonucleotide-RNA + H2O = a 3'-end 2'-phospho-ribonucleotide-RNA + H(+)</text>
        <dbReference type="Rhea" id="RHEA:11828"/>
        <dbReference type="Rhea" id="RHEA-COMP:10464"/>
        <dbReference type="Rhea" id="RHEA-COMP:17353"/>
        <dbReference type="ChEBI" id="CHEBI:15377"/>
        <dbReference type="ChEBI" id="CHEBI:15378"/>
        <dbReference type="ChEBI" id="CHEBI:83064"/>
        <dbReference type="ChEBI" id="CHEBI:173113"/>
        <dbReference type="EC" id="3.1.4.58"/>
    </reaction>
</comment>
<dbReference type="SUPFAM" id="SSF55144">
    <property type="entry name" value="LigT-like"/>
    <property type="match status" value="1"/>
</dbReference>
<evidence type="ECO:0000256" key="1">
    <source>
        <dbReference type="ARBA" id="ARBA00022801"/>
    </source>
</evidence>
<feature type="active site" description="Proton acceptor" evidence="2">
    <location>
        <position position="121"/>
    </location>
</feature>
<organism evidence="3 4">
    <name type="scientific">Halomonas korlensis</name>
    <dbReference type="NCBI Taxonomy" id="463301"/>
    <lineage>
        <taxon>Bacteria</taxon>
        <taxon>Pseudomonadati</taxon>
        <taxon>Pseudomonadota</taxon>
        <taxon>Gammaproteobacteria</taxon>
        <taxon>Oceanospirillales</taxon>
        <taxon>Halomonadaceae</taxon>
        <taxon>Halomonas</taxon>
    </lineage>
</organism>
<dbReference type="EMBL" id="FPBP01000003">
    <property type="protein sequence ID" value="SFU49220.1"/>
    <property type="molecule type" value="Genomic_DNA"/>
</dbReference>
<keyword evidence="3" id="KW-0436">Ligase</keyword>
<dbReference type="STRING" id="463301.SAMN04487955_10391"/>
<dbReference type="GO" id="GO:0004113">
    <property type="term" value="F:2',3'-cyclic-nucleotide 3'-phosphodiesterase activity"/>
    <property type="evidence" value="ECO:0007669"/>
    <property type="project" value="InterPro"/>
</dbReference>
<keyword evidence="1 2" id="KW-0378">Hydrolase</keyword>
<protein>
    <recommendedName>
        <fullName evidence="2">RNA 2',3'-cyclic phosphodiesterase</fullName>
        <shortName evidence="2">RNA 2',3'-CPDase</shortName>
        <ecNumber evidence="2">3.1.4.58</ecNumber>
    </recommendedName>
</protein>
<feature type="short sequence motif" description="HXTX 2" evidence="2">
    <location>
        <begin position="121"/>
        <end position="124"/>
    </location>
</feature>
<evidence type="ECO:0000256" key="2">
    <source>
        <dbReference type="HAMAP-Rule" id="MF_01940"/>
    </source>
</evidence>
<dbReference type="OrthoDB" id="7061261at2"/>
<evidence type="ECO:0000313" key="3">
    <source>
        <dbReference type="EMBL" id="SFU49220.1"/>
    </source>
</evidence>
<proteinExistence type="inferred from homology"/>
<accession>A0A1I7GL88</accession>
<name>A0A1I7GL88_9GAMM</name>
<sequence>MRLFIALTPPPELRSRFGELSDLAQARCGGRRMPDANLHLTLAFLGEVGPARLEALVHWVEQQTLPPGCWTLDRWGCFRAPRIVWIGGGKPEPTLQRLHDRLWQALAALGFEGEPSRYVPHITLLRRAERLETRELPAFRIDWPYRQVELIHSLTGPGGSRYTTLARSRVA</sequence>
<gene>
    <name evidence="3" type="ORF">SAMN04487955_10391</name>
</gene>
<dbReference type="AlphaFoldDB" id="A0A1I7GL88"/>
<dbReference type="RefSeq" id="WP_089793640.1">
    <property type="nucleotide sequence ID" value="NZ_FPBP01000003.1"/>
</dbReference>
<dbReference type="PANTHER" id="PTHR35561:SF1">
    <property type="entry name" value="RNA 2',3'-CYCLIC PHOSPHODIESTERASE"/>
    <property type="match status" value="1"/>
</dbReference>